<comment type="caution">
    <text evidence="2">The sequence shown here is derived from an EMBL/GenBank/DDBJ whole genome shotgun (WGS) entry which is preliminary data.</text>
</comment>
<organism evidence="2 3">
    <name type="scientific">Funiculus sociatus GB2-A5</name>
    <dbReference type="NCBI Taxonomy" id="2933946"/>
    <lineage>
        <taxon>Bacteria</taxon>
        <taxon>Bacillati</taxon>
        <taxon>Cyanobacteriota</taxon>
        <taxon>Cyanophyceae</taxon>
        <taxon>Coleofasciculales</taxon>
        <taxon>Coleofasciculaceae</taxon>
        <taxon>Funiculus</taxon>
    </lineage>
</organism>
<reference evidence="2 3" key="1">
    <citation type="submission" date="2022-04" db="EMBL/GenBank/DDBJ databases">
        <title>Positive selection, recombination, and allopatry shape intraspecific diversity of widespread and dominant cyanobacteria.</title>
        <authorList>
            <person name="Wei J."/>
            <person name="Shu W."/>
            <person name="Hu C."/>
        </authorList>
    </citation>
    <scope>NUCLEOTIDE SEQUENCE [LARGE SCALE GENOMIC DNA]</scope>
    <source>
        <strain evidence="2 3">GB2-A5</strain>
    </source>
</reference>
<dbReference type="InterPro" id="IPR011050">
    <property type="entry name" value="Pectin_lyase_fold/virulence"/>
</dbReference>
<feature type="domain" description="Filamentous haemagglutinin FhaB/tRNA nuclease CdiA-like TPS" evidence="1">
    <location>
        <begin position="33"/>
        <end position="148"/>
    </location>
</feature>
<evidence type="ECO:0000259" key="1">
    <source>
        <dbReference type="SMART" id="SM00912"/>
    </source>
</evidence>
<protein>
    <submittedName>
        <fullName evidence="2">CHAT domain-containing protein</fullName>
    </submittedName>
</protein>
<proteinExistence type="predicted"/>
<sequence>MKLGFRRTSQILGIFLVAAATGGKYVLAQTIVPASDGTGTIVSPSGTSVYNITGGQLSGDKANLFHSFTKFGIDQNQIVNFLSNPSIQNIFGRVGGGEASVINGIIQVTGGNSNLFLLNPAGIVFGANAILNVPASFTATTATGIGFNSGWFNTMGGNDYAALVGNPNAFVFNTSQPGTIINEGQLSVGTNQNLTLLGGTVVSTGELQAPGGKIVVAAVPGESLVRISLAGNLLNLEVGAGDWGLETGNPNALSLPQLLTGSGVGNATGLTLDNNGQVRLTGSGLLVENGDVAIKGAIATQTATLSAANNLTLVESQLLTTGNLQLLAQNTVRVRDSVANPFIAHAGGNLFIQGNQNIDILALNHLSQTPFVSGGDLNLVSDGNISGDTHFASGGSLSMLKLSGQPGDFVSLYDPIISSNGNVSFGNYSGVALKIEAKGSIQGGNITITGPDTNILPGSDPDIALLTDPTTNGALILRAGVDELANPVNISAPFSSPAIGLLPAGSIQVGRINTGTNINGVNAGPVIVQAKGNINIFRISASWNGLTGSGNGGNINLDAGGDITINDSNVSVSSNGNGGNITFNAAGSISFLDVLSRGENGIGGNISITAGSNIESDDIQTRGGLNGGNITITSTGGTINTAARNAEGSVASCISSSGVFCAAGSSGDISLTAANGIILGGSNVTGSDQTGTLKGRNISLTSNEIDFTRDRPISGTGDITIQPFTPDGAIAIGGIDNTTTALDLTATELGLLQDGFASLTIGRIDGSGTITIPNNIIFSDPVKIQSPNGAIAVNGIITGAGNASITLNSATTTLNAGIATSGSDITLGNNIQLGTDVTLDSGGGNITFNGSVDGNQRLTLNSTGTTTFLGAVGSKNPLNILSTDALGNTQINGNVNASQINFLDALELLSDATLTAAEINLGNAVSGSGRNLGLQPLTPSQNLTIAATGTSFADGFNSITIGQADGSGAIALSGDITFNDPVIMRSPLLSGSITATGTITGLGDASITLLANQNITTNNITANGGINLTSNQGSVSTRNLNSSGVTQGGDINIIASNTITTGAIDSSSLGDGGNVTLDPTGDIQVVSINAQGGTNGTGGNVDITTERFFLVTGTFTDQNQEIASISTAGGLGVGDITIRHGGGLLNTPFNVGDATNNGTSGSLTSGSYAIAPNQSFPGSYTLGNIKIITDFRPPVSRPPMMPPVLPPPPVVMPPVVLPPPVAIPPVVLPPPVAIPPVVLPPPVAMPPVVSPPDVSFPSQTALIYSQLESLQISPSSDLDSDSIDFLIGELEQNFTQQFQQHLKQPAITRGPSSLSDIRNQLRKIHSATGIKPAIIYVFFVPAVKVSVDSELIENPNSELRSPEDELELVLVTAKGKTIRKVTGVKRSQALKVAQQFSNRIKNVASQQGYLTSSQQLYQWLIAPLEADLQAEDIQNLVFILDSGLRSMPLAALHDGKQFLVEKYSLSLMPSLTLTDTRYTNIKNSKLLAMGSSEFSNQKPLPAVPVELATITQLWQGKSFLNDGFTLENLKSQRSKQPFGIVHLATHAEFQPGDISNSYIQLWNQQLRLDQLRTLGWNNPPVELLVLSACRTALGDEEAELGFAGLAVQAGVKSALASLWYISDEGTLGVMTEFYQQLKKSPIKAEALRQAQIAMLKGQIRLQSGYLYSSKQRVDLPAELSNLRNTTFTHPYYWAAFTMIGNPW</sequence>
<name>A0ABV0JJV2_9CYAN</name>
<dbReference type="InterPro" id="IPR012334">
    <property type="entry name" value="Pectin_lyas_fold"/>
</dbReference>
<dbReference type="EMBL" id="JAMPKK010000006">
    <property type="protein sequence ID" value="MEP0863715.1"/>
    <property type="molecule type" value="Genomic_DNA"/>
</dbReference>
<dbReference type="SMART" id="SM00912">
    <property type="entry name" value="Haemagg_act"/>
    <property type="match status" value="1"/>
</dbReference>
<evidence type="ECO:0000313" key="2">
    <source>
        <dbReference type="EMBL" id="MEP0863715.1"/>
    </source>
</evidence>
<accession>A0ABV0JJV2</accession>
<dbReference type="NCBIfam" id="TIGR01901">
    <property type="entry name" value="adhes_NPXG"/>
    <property type="match status" value="1"/>
</dbReference>
<dbReference type="RefSeq" id="WP_199295246.1">
    <property type="nucleotide sequence ID" value="NZ_JAMPKK010000006.1"/>
</dbReference>
<dbReference type="Gene3D" id="2.160.20.10">
    <property type="entry name" value="Single-stranded right-handed beta-helix, Pectin lyase-like"/>
    <property type="match status" value="1"/>
</dbReference>
<gene>
    <name evidence="2" type="ORF">NDI37_04450</name>
</gene>
<dbReference type="InterPro" id="IPR024983">
    <property type="entry name" value="CHAT_dom"/>
</dbReference>
<evidence type="ECO:0000313" key="3">
    <source>
        <dbReference type="Proteomes" id="UP001442494"/>
    </source>
</evidence>
<dbReference type="SUPFAM" id="SSF51126">
    <property type="entry name" value="Pectin lyase-like"/>
    <property type="match status" value="1"/>
</dbReference>
<dbReference type="InterPro" id="IPR008638">
    <property type="entry name" value="FhaB/CdiA-like_TPS"/>
</dbReference>
<dbReference type="Pfam" id="PF12770">
    <property type="entry name" value="CHAT"/>
    <property type="match status" value="1"/>
</dbReference>
<dbReference type="Pfam" id="PF05860">
    <property type="entry name" value="TPS"/>
    <property type="match status" value="1"/>
</dbReference>
<keyword evidence="3" id="KW-1185">Reference proteome</keyword>
<dbReference type="Proteomes" id="UP001442494">
    <property type="component" value="Unassembled WGS sequence"/>
</dbReference>